<name>A0A7J6N899_PEROL</name>
<protein>
    <submittedName>
        <fullName evidence="3">Uncharacterized protein</fullName>
    </submittedName>
</protein>
<feature type="compositionally biased region" description="Low complexity" evidence="1">
    <location>
        <begin position="67"/>
        <end position="82"/>
    </location>
</feature>
<feature type="region of interest" description="Disordered" evidence="1">
    <location>
        <begin position="67"/>
        <end position="86"/>
    </location>
</feature>
<accession>A0A7J6N899</accession>
<sequence>MVQGQLLLVGLSLFYTPLALTSARGRKRRMGVSDDNGSRTPAKVLRHGETPGDEVSWRRRLRSSTSSSSLDDYLSDSSMSSDDSSKDHFGVTMLDKQRCHMSDKGFYWLYQVVDNFVYTTSLSCPGGDKGDLTYEFRDDHRLYQAATHNQLLLEASLREDPLSSANVTATSPRSDSDCSNAAEKVYRSLGGAEGARLDEDHVPEFTARLCSLYYKKIFGDSS</sequence>
<evidence type="ECO:0000313" key="4">
    <source>
        <dbReference type="Proteomes" id="UP000541610"/>
    </source>
</evidence>
<evidence type="ECO:0000256" key="2">
    <source>
        <dbReference type="SAM" id="SignalP"/>
    </source>
</evidence>
<dbReference type="EMBL" id="JABANP010000644">
    <property type="protein sequence ID" value="KAF4680142.1"/>
    <property type="molecule type" value="Genomic_DNA"/>
</dbReference>
<comment type="caution">
    <text evidence="3">The sequence shown here is derived from an EMBL/GenBank/DDBJ whole genome shotgun (WGS) entry which is preliminary data.</text>
</comment>
<feature type="signal peptide" evidence="2">
    <location>
        <begin position="1"/>
        <end position="23"/>
    </location>
</feature>
<gene>
    <name evidence="3" type="ORF">FOZ60_014011</name>
</gene>
<evidence type="ECO:0000313" key="3">
    <source>
        <dbReference type="EMBL" id="KAF4680142.1"/>
    </source>
</evidence>
<organism evidence="3 4">
    <name type="scientific">Perkinsus olseni</name>
    <name type="common">Perkinsus atlanticus</name>
    <dbReference type="NCBI Taxonomy" id="32597"/>
    <lineage>
        <taxon>Eukaryota</taxon>
        <taxon>Sar</taxon>
        <taxon>Alveolata</taxon>
        <taxon>Perkinsozoa</taxon>
        <taxon>Perkinsea</taxon>
        <taxon>Perkinsida</taxon>
        <taxon>Perkinsidae</taxon>
        <taxon>Perkinsus</taxon>
    </lineage>
</organism>
<dbReference type="Proteomes" id="UP000541610">
    <property type="component" value="Unassembled WGS sequence"/>
</dbReference>
<feature type="chain" id="PRO_5029536325" evidence="2">
    <location>
        <begin position="24"/>
        <end position="222"/>
    </location>
</feature>
<proteinExistence type="predicted"/>
<dbReference type="OrthoDB" id="10316108at2759"/>
<dbReference type="AlphaFoldDB" id="A0A7J6N899"/>
<feature type="region of interest" description="Disordered" evidence="1">
    <location>
        <begin position="26"/>
        <end position="61"/>
    </location>
</feature>
<reference evidence="3 4" key="1">
    <citation type="submission" date="2020-04" db="EMBL/GenBank/DDBJ databases">
        <title>Perkinsus olseni comparative genomics.</title>
        <authorList>
            <person name="Bogema D.R."/>
        </authorList>
    </citation>
    <scope>NUCLEOTIDE SEQUENCE [LARGE SCALE GENOMIC DNA]</scope>
    <source>
        <strain evidence="3">00978-12</strain>
    </source>
</reference>
<evidence type="ECO:0000256" key="1">
    <source>
        <dbReference type="SAM" id="MobiDB-lite"/>
    </source>
</evidence>
<keyword evidence="2" id="KW-0732">Signal</keyword>